<feature type="transmembrane region" description="Helical" evidence="1">
    <location>
        <begin position="72"/>
        <end position="91"/>
    </location>
</feature>
<organism evidence="2 3">
    <name type="scientific">Pipistrellus nathusii</name>
    <name type="common">Nathusius' pipistrelle</name>
    <dbReference type="NCBI Taxonomy" id="59473"/>
    <lineage>
        <taxon>Eukaryota</taxon>
        <taxon>Metazoa</taxon>
        <taxon>Chordata</taxon>
        <taxon>Craniata</taxon>
        <taxon>Vertebrata</taxon>
        <taxon>Euteleostomi</taxon>
        <taxon>Mammalia</taxon>
        <taxon>Eutheria</taxon>
        <taxon>Laurasiatheria</taxon>
        <taxon>Chiroptera</taxon>
        <taxon>Yangochiroptera</taxon>
        <taxon>Vespertilionidae</taxon>
        <taxon>Pipistrellus</taxon>
    </lineage>
</organism>
<keyword evidence="1" id="KW-1133">Transmembrane helix</keyword>
<sequence>MKGKMDVLRCNFQFFISKNCICYCIVIYLILFTLCYLSHSGFICNCILYTHLNAFSVFLVIYNFMAEISKQLFIKFILGEMTTVISSYIIFHVEPKEYMLHFKNVSYSF</sequence>
<evidence type="ECO:0000313" key="2">
    <source>
        <dbReference type="EMBL" id="CAK6444467.1"/>
    </source>
</evidence>
<keyword evidence="1" id="KW-0472">Membrane</keyword>
<gene>
    <name evidence="2" type="ORF">MPIPNATIZW_LOCUS12773</name>
</gene>
<feature type="transmembrane region" description="Helical" evidence="1">
    <location>
        <begin position="48"/>
        <end position="65"/>
    </location>
</feature>
<dbReference type="Proteomes" id="UP001314169">
    <property type="component" value="Chromosome 4"/>
</dbReference>
<name>A0ABP0A1U4_PIPNA</name>
<reference evidence="2" key="1">
    <citation type="submission" date="2023-12" db="EMBL/GenBank/DDBJ databases">
        <authorList>
            <person name="Brown T."/>
        </authorList>
    </citation>
    <scope>NUCLEOTIDE SEQUENCE</scope>
</reference>
<protein>
    <submittedName>
        <fullName evidence="2">Uncharacterized protein</fullName>
    </submittedName>
</protein>
<keyword evidence="1" id="KW-0812">Transmembrane</keyword>
<feature type="transmembrane region" description="Helical" evidence="1">
    <location>
        <begin position="20"/>
        <end position="42"/>
    </location>
</feature>
<accession>A0ABP0A1U4</accession>
<keyword evidence="3" id="KW-1185">Reference proteome</keyword>
<evidence type="ECO:0000313" key="3">
    <source>
        <dbReference type="Proteomes" id="UP001314169"/>
    </source>
</evidence>
<evidence type="ECO:0000256" key="1">
    <source>
        <dbReference type="SAM" id="Phobius"/>
    </source>
</evidence>
<dbReference type="EMBL" id="OY882861">
    <property type="protein sequence ID" value="CAK6444467.1"/>
    <property type="molecule type" value="Genomic_DNA"/>
</dbReference>
<proteinExistence type="predicted"/>